<sequence length="209" mass="22450">MQSRGWKSLPSGTISTARTDALKTISCATTHATKYDESIVKEERKAAGEAGLDVSRQDPPDLSGFTGLNPGATVVYHGQSTCHPTKYLVGLVNAMQQQWSQNLCIDIPALAFEVNDGDAPTVKTSEGLQVTANAVIEATNRPLQKLAIVAMFSPHRTTRGQAPSEEYLIVGGCDHSVGSIPKDGPEAPFKPLLQWTPKRYPDAGEAVYQ</sequence>
<reference evidence="1" key="3">
    <citation type="submission" date="2018-08" db="EMBL/GenBank/DDBJ databases">
        <title>Leveraging single-cell genomics to expand the Fungal Tree of Life.</title>
        <authorList>
            <consortium name="DOE Joint Genome Institute"/>
            <person name="Ahrendt S.R."/>
            <person name="Quandt C.A."/>
            <person name="Ciobanu D."/>
            <person name="Clum A."/>
            <person name="Salamov A."/>
            <person name="Andreopoulos B."/>
            <person name="Cheng J.-F."/>
            <person name="Woyke T."/>
            <person name="Pelin A."/>
            <person name="Henrissat B."/>
            <person name="Reynolds N."/>
            <person name="Benny G.L."/>
            <person name="Smith M.E."/>
            <person name="James T.Y."/>
            <person name="Grigoriev I.V."/>
        </authorList>
    </citation>
    <scope>NUCLEOTIDE SEQUENCE</scope>
    <source>
        <strain evidence="1">ATCC 52028</strain>
    </source>
</reference>
<name>A0A4P9X0L7_9FUNG</name>
<protein>
    <recommendedName>
        <fullName evidence="5">FAD dependent oxidoreductase domain-containing protein</fullName>
    </recommendedName>
</protein>
<evidence type="ECO:0000313" key="2">
    <source>
        <dbReference type="EMBL" id="RKO98263.1"/>
    </source>
</evidence>
<dbReference type="AlphaFoldDB" id="A0A4P9X0L7"/>
<gene>
    <name evidence="1" type="ORF">CAUPRSCDRAFT_12269</name>
    <name evidence="2" type="ORF">CXG81DRAFT_21485</name>
</gene>
<dbReference type="EMBL" id="ML014536">
    <property type="protein sequence ID" value="RKO98263.1"/>
    <property type="molecule type" value="Genomic_DNA"/>
</dbReference>
<dbReference type="STRING" id="1555241.A0A4P9X0L7"/>
<proteinExistence type="predicted"/>
<organism evidence="2 4">
    <name type="scientific">Caulochytrium protostelioides</name>
    <dbReference type="NCBI Taxonomy" id="1555241"/>
    <lineage>
        <taxon>Eukaryota</taxon>
        <taxon>Fungi</taxon>
        <taxon>Fungi incertae sedis</taxon>
        <taxon>Chytridiomycota</taxon>
        <taxon>Chytridiomycota incertae sedis</taxon>
        <taxon>Chytridiomycetes</taxon>
        <taxon>Caulochytriales</taxon>
        <taxon>Caulochytriaceae</taxon>
        <taxon>Caulochytrium</taxon>
    </lineage>
</organism>
<evidence type="ECO:0000313" key="1">
    <source>
        <dbReference type="EMBL" id="RKO96028.1"/>
    </source>
</evidence>
<dbReference type="Proteomes" id="UP000274922">
    <property type="component" value="Unassembled WGS sequence"/>
</dbReference>
<evidence type="ECO:0000313" key="3">
    <source>
        <dbReference type="Proteomes" id="UP000268535"/>
    </source>
</evidence>
<reference evidence="3 4" key="1">
    <citation type="journal article" date="2018" name="Nat. Microbiol.">
        <title>Leveraging single-cell genomics to expand the fungal tree of life.</title>
        <authorList>
            <person name="Ahrendt S.R."/>
            <person name="Quandt C.A."/>
            <person name="Ciobanu D."/>
            <person name="Clum A."/>
            <person name="Salamov A."/>
            <person name="Andreopoulos B."/>
            <person name="Cheng J.F."/>
            <person name="Woyke T."/>
            <person name="Pelin A."/>
            <person name="Henrissat B."/>
            <person name="Reynolds N.K."/>
            <person name="Benny G.L."/>
            <person name="Smith M.E."/>
            <person name="James T.Y."/>
            <person name="Grigoriev I.V."/>
        </authorList>
    </citation>
    <scope>NUCLEOTIDE SEQUENCE [LARGE SCALE GENOMIC DNA]</scope>
    <source>
        <strain evidence="3 4">ATCC 52028</strain>
    </source>
</reference>
<reference evidence="2" key="2">
    <citation type="submission" date="2018-04" db="EMBL/GenBank/DDBJ databases">
        <title>Leveraging single-cell genomics to expand the Fungal Tree of Life.</title>
        <authorList>
            <consortium name="DOE Joint Genome Institute"/>
            <person name="Ahrendt S.R."/>
            <person name="Quandt C.A."/>
            <person name="Ciobanu D."/>
            <person name="Clum A."/>
            <person name="Salamov A."/>
            <person name="Andreopoulos B."/>
            <person name="Cheng J.-F."/>
            <person name="Woyke T."/>
            <person name="Pelin A."/>
            <person name="Henrissat B."/>
            <person name="Benny G.L."/>
            <person name="Smith M.E."/>
            <person name="James T.Y."/>
            <person name="Grigoriev I.V."/>
        </authorList>
    </citation>
    <scope>NUCLEOTIDE SEQUENCE</scope>
    <source>
        <strain evidence="2">ATCC 52028</strain>
    </source>
</reference>
<dbReference type="EMBL" id="ML010477">
    <property type="protein sequence ID" value="RKO96028.1"/>
    <property type="molecule type" value="Genomic_DNA"/>
</dbReference>
<accession>A0A4P9X0L7</accession>
<keyword evidence="4" id="KW-1185">Reference proteome</keyword>
<evidence type="ECO:0000313" key="4">
    <source>
        <dbReference type="Proteomes" id="UP000274922"/>
    </source>
</evidence>
<dbReference type="Proteomes" id="UP000268535">
    <property type="component" value="Unassembled WGS sequence"/>
</dbReference>
<dbReference type="OrthoDB" id="429143at2759"/>
<evidence type="ECO:0008006" key="5">
    <source>
        <dbReference type="Google" id="ProtNLM"/>
    </source>
</evidence>